<evidence type="ECO:0000313" key="2">
    <source>
        <dbReference type="Proteomes" id="UP001234202"/>
    </source>
</evidence>
<accession>A0ACC2XW47</accession>
<dbReference type="Proteomes" id="UP001234202">
    <property type="component" value="Unassembled WGS sequence"/>
</dbReference>
<gene>
    <name evidence="1" type="ORF">QFC24_000491</name>
</gene>
<evidence type="ECO:0000313" key="1">
    <source>
        <dbReference type="EMBL" id="KAJ9128199.1"/>
    </source>
</evidence>
<sequence length="287" mass="30744">MKLQNNLFVVTGGAGGIGKAVGSTLVAKGAFVALFDILPNDKGAVVAEAMGKQALYVQADITDSDSVKEAIVKALSHFESELDSKNGKLSGCVHCAGIAIKQEWTNNMVDSIPNFEKMLKVNTVGTFVINAHIADAINAQYPKPEGERFFVTDDERGIIVNFASVAGHDLYARCLSYGPTKAAVLGMTRSFADYLGPSGIRVCSVSPSIVISGLTAGFSGYFQDDLTAHAAFPRKPVPAEKIVDTVLLLIEQEWINGEDIRVDGGWRLVTDRAKDREDPRVLAPGLE</sequence>
<organism evidence="1 2">
    <name type="scientific">Naganishia onofrii</name>
    <dbReference type="NCBI Taxonomy" id="1851511"/>
    <lineage>
        <taxon>Eukaryota</taxon>
        <taxon>Fungi</taxon>
        <taxon>Dikarya</taxon>
        <taxon>Basidiomycota</taxon>
        <taxon>Agaricomycotina</taxon>
        <taxon>Tremellomycetes</taxon>
        <taxon>Filobasidiales</taxon>
        <taxon>Filobasidiaceae</taxon>
        <taxon>Naganishia</taxon>
    </lineage>
</organism>
<proteinExistence type="predicted"/>
<protein>
    <submittedName>
        <fullName evidence="1">Uncharacterized protein</fullName>
    </submittedName>
</protein>
<dbReference type="EMBL" id="JASBWV010000001">
    <property type="protein sequence ID" value="KAJ9128199.1"/>
    <property type="molecule type" value="Genomic_DNA"/>
</dbReference>
<reference evidence="1" key="1">
    <citation type="submission" date="2023-04" db="EMBL/GenBank/DDBJ databases">
        <title>Draft Genome sequencing of Naganishia species isolated from polar environments using Oxford Nanopore Technology.</title>
        <authorList>
            <person name="Leo P."/>
            <person name="Venkateswaran K."/>
        </authorList>
    </citation>
    <scope>NUCLEOTIDE SEQUENCE</scope>
    <source>
        <strain evidence="1">DBVPG 5303</strain>
    </source>
</reference>
<name>A0ACC2XW47_9TREE</name>
<keyword evidence="2" id="KW-1185">Reference proteome</keyword>
<comment type="caution">
    <text evidence="1">The sequence shown here is derived from an EMBL/GenBank/DDBJ whole genome shotgun (WGS) entry which is preliminary data.</text>
</comment>